<dbReference type="Gene3D" id="2.130.10.10">
    <property type="entry name" value="YVTN repeat-like/Quinoprotein amine dehydrogenase"/>
    <property type="match status" value="1"/>
</dbReference>
<dbReference type="InterPro" id="IPR015943">
    <property type="entry name" value="WD40/YVTN_repeat-like_dom_sf"/>
</dbReference>
<keyword evidence="2" id="KW-1185">Reference proteome</keyword>
<gene>
    <name evidence="1" type="ORF">GCM10007415_11050</name>
</gene>
<dbReference type="Proteomes" id="UP000660862">
    <property type="component" value="Unassembled WGS sequence"/>
</dbReference>
<organism evidence="1 2">
    <name type="scientific">Parapedobacter pyrenivorans</name>
    <dbReference type="NCBI Taxonomy" id="1305674"/>
    <lineage>
        <taxon>Bacteria</taxon>
        <taxon>Pseudomonadati</taxon>
        <taxon>Bacteroidota</taxon>
        <taxon>Sphingobacteriia</taxon>
        <taxon>Sphingobacteriales</taxon>
        <taxon>Sphingobacteriaceae</taxon>
        <taxon>Parapedobacter</taxon>
    </lineage>
</organism>
<accession>A0A917HJ71</accession>
<dbReference type="RefSeq" id="WP_188504901.1">
    <property type="nucleotide sequence ID" value="NZ_BMER01000001.1"/>
</dbReference>
<dbReference type="AlphaFoldDB" id="A0A917HJ71"/>
<dbReference type="InterPro" id="IPR007788">
    <property type="entry name" value="QCT"/>
</dbReference>
<dbReference type="PANTHER" id="PTHR31270:SF1">
    <property type="entry name" value="GLUTAMINYL-PEPTIDE CYCLOTRANSFERASE"/>
    <property type="match status" value="1"/>
</dbReference>
<sequence>MNKLIYLPTVLLAFMVSCNTQKKASKFRFDTPAAGTLVKLGESVPLKLIFPADISSFDSVVYSMDGVVLARKTDSTSVTLDTEKAALGSRTLSAKLYHNGEERIAHSNIVVVPPAPKRYSFKVIAEYPHDPGAYTQGLEFENGVLYESTGQTGRSTLRKVDYRTGEVTKKIDLAATSFGEGMTIVDDKIVQLTWRDERVGFIYNKNTFAKIGEFAYGQSLEGWGLCYDGTRLIKSDGSGRLYFLNKDTYAEEGFVEVYNENGPVDSLNELEYIDGKIYANVYMQDIIVIIDPKTGAIEGEINLIGIYPDKASHDNELNGIAYDRQGDRLFVTGKLWSKLYHIELVER</sequence>
<reference evidence="1" key="1">
    <citation type="journal article" date="2014" name="Int. J. Syst. Evol. Microbiol.">
        <title>Complete genome sequence of Corynebacterium casei LMG S-19264T (=DSM 44701T), isolated from a smear-ripened cheese.</title>
        <authorList>
            <consortium name="US DOE Joint Genome Institute (JGI-PGF)"/>
            <person name="Walter F."/>
            <person name="Albersmeier A."/>
            <person name="Kalinowski J."/>
            <person name="Ruckert C."/>
        </authorList>
    </citation>
    <scope>NUCLEOTIDE SEQUENCE</scope>
    <source>
        <strain evidence="1">CGMCC 1.12195</strain>
    </source>
</reference>
<dbReference type="PROSITE" id="PS51257">
    <property type="entry name" value="PROKAR_LIPOPROTEIN"/>
    <property type="match status" value="1"/>
</dbReference>
<protein>
    <submittedName>
        <fullName evidence="1">Glutamine cyclotransferase</fullName>
    </submittedName>
</protein>
<name>A0A917HJ71_9SPHI</name>
<comment type="caution">
    <text evidence="1">The sequence shown here is derived from an EMBL/GenBank/DDBJ whole genome shotgun (WGS) entry which is preliminary data.</text>
</comment>
<dbReference type="EMBL" id="BMER01000001">
    <property type="protein sequence ID" value="GGG80413.1"/>
    <property type="molecule type" value="Genomic_DNA"/>
</dbReference>
<dbReference type="SUPFAM" id="SSF63825">
    <property type="entry name" value="YWTD domain"/>
    <property type="match status" value="1"/>
</dbReference>
<evidence type="ECO:0000313" key="2">
    <source>
        <dbReference type="Proteomes" id="UP000660862"/>
    </source>
</evidence>
<dbReference type="GO" id="GO:0016603">
    <property type="term" value="F:glutaminyl-peptide cyclotransferase activity"/>
    <property type="evidence" value="ECO:0007669"/>
    <property type="project" value="InterPro"/>
</dbReference>
<dbReference type="Pfam" id="PF05096">
    <property type="entry name" value="Glu_cyclase_2"/>
    <property type="match status" value="1"/>
</dbReference>
<evidence type="ECO:0000313" key="1">
    <source>
        <dbReference type="EMBL" id="GGG80413.1"/>
    </source>
</evidence>
<dbReference type="PANTHER" id="PTHR31270">
    <property type="entry name" value="GLUTAMINYL-PEPTIDE CYCLOTRANSFERASE"/>
    <property type="match status" value="1"/>
</dbReference>
<proteinExistence type="predicted"/>
<reference evidence="1" key="2">
    <citation type="submission" date="2020-09" db="EMBL/GenBank/DDBJ databases">
        <authorList>
            <person name="Sun Q."/>
            <person name="Zhou Y."/>
        </authorList>
    </citation>
    <scope>NUCLEOTIDE SEQUENCE</scope>
    <source>
        <strain evidence="1">CGMCC 1.12195</strain>
    </source>
</reference>